<keyword evidence="4 5" id="KW-0002">3D-structure</keyword>
<dbReference type="PDBsum" id="2LFL"/>
<evidence type="ECO:0000313" key="3">
    <source>
        <dbReference type="EMBL" id="AAW32666.1"/>
    </source>
</evidence>
<evidence type="ECO:0007829" key="5">
    <source>
        <dbReference type="PDB" id="2LFL"/>
    </source>
</evidence>
<dbReference type="Gene3D" id="4.10.410.10">
    <property type="entry name" value="Pancreatic trypsin inhibitor Kunitz domain"/>
    <property type="match status" value="1"/>
</dbReference>
<dbReference type="SMR" id="Q1EG59"/>
<dbReference type="InterPro" id="IPR036880">
    <property type="entry name" value="Kunitz_BPTI_sf"/>
</dbReference>
<feature type="disulfide bond" evidence="4 5">
    <location>
        <begin position="45"/>
        <end position="72"/>
    </location>
</feature>
<feature type="region of interest" description="Disordered" evidence="1">
    <location>
        <begin position="98"/>
        <end position="118"/>
    </location>
</feature>
<reference evidence="3 6" key="1">
    <citation type="journal article" date="2007" name="J. Mol. Biol.">
        <title>A tick protein with a modified Kunitz fold inhibits human tryptase.</title>
        <authorList>
            <person name="Paesen G.C."/>
            <person name="Siebold C."/>
            <person name="Harlos K."/>
            <person name="Peacey M.F."/>
            <person name="Nuttall P.A."/>
            <person name="Stuart D.I."/>
        </authorList>
    </citation>
    <scope>NUCLEOTIDE SEQUENCE</scope>
    <source>
        <tissue evidence="3">Salivary glands</tissue>
    </source>
</reference>
<dbReference type="EvolutionaryTrace" id="Q1EG59"/>
<dbReference type="CDD" id="cd21630">
    <property type="entry name" value="Kunitz_TAP-like"/>
    <property type="match status" value="1"/>
</dbReference>
<feature type="disulfide bond" evidence="4 6">
    <location>
        <begin position="59"/>
        <end position="79"/>
    </location>
</feature>
<dbReference type="PDB" id="2UUX">
    <property type="method" value="X-ray"/>
    <property type="resolution" value="1.40 A"/>
    <property type="chains" value="A=44-96"/>
</dbReference>
<feature type="chain" id="PRO_5004188696" evidence="2">
    <location>
        <begin position="22"/>
        <end position="118"/>
    </location>
</feature>
<dbReference type="EMBL" id="AY710292">
    <property type="protein sequence ID" value="AAW32666.1"/>
    <property type="molecule type" value="mRNA"/>
</dbReference>
<dbReference type="AlphaFoldDB" id="Q1EG59"/>
<dbReference type="PDB" id="2LFK">
    <property type="method" value="NMR"/>
    <property type="chains" value="A=42-96"/>
</dbReference>
<feature type="signal peptide" evidence="2">
    <location>
        <begin position="1"/>
        <end position="21"/>
    </location>
</feature>
<evidence type="ECO:0000256" key="2">
    <source>
        <dbReference type="SAM" id="SignalP"/>
    </source>
</evidence>
<dbReference type="GO" id="GO:0004867">
    <property type="term" value="F:serine-type endopeptidase inhibitor activity"/>
    <property type="evidence" value="ECO:0007669"/>
    <property type="project" value="InterPro"/>
</dbReference>
<proteinExistence type="evidence at protein level"/>
<feature type="disulfide bond" evidence="4 5">
    <location>
        <begin position="73"/>
        <end position="90"/>
    </location>
</feature>
<dbReference type="PDBsum" id="2UUY"/>
<sequence>MGRTTLIVAIVLVAFVASTLGNAYPKVEERRNRPNWDFGKRKEECTVPIGWSEPVKGLCKARFTRYYCMGNCCKVYEGCYTGGYSRMGECARNCPGFKRPTPGFRPRHGLENGTEPGP</sequence>
<dbReference type="PDBsum" id="2LFK"/>
<dbReference type="PDB" id="2UUY">
    <property type="method" value="X-ray"/>
    <property type="resolution" value="1.15 A"/>
    <property type="chains" value="B=45-96"/>
</dbReference>
<evidence type="ECO:0007829" key="6">
    <source>
        <dbReference type="PDB" id="2UUX"/>
    </source>
</evidence>
<dbReference type="MEROPS" id="I02.053"/>
<name>Q1EG59_RHIAP</name>
<dbReference type="PDB" id="2LFL">
    <property type="method" value="NMR"/>
    <property type="chains" value="A=42-96"/>
</dbReference>
<feature type="disulfide bond" evidence="4 5">
    <location>
        <begin position="68"/>
        <end position="94"/>
    </location>
</feature>
<keyword evidence="2" id="KW-0732">Signal</keyword>
<reference evidence="4 5" key="2">
    <citation type="journal article" date="2011" name="J. Mol. Biol.">
        <title>Oxidative folding and structural analyses of a Kunitz-related inhibitor and its disulfide intermediates: functional implications.</title>
        <authorList>
            <person name="Bronsoms S."/>
            <person name="Pantoja-Uceda D."/>
            <person name="Gabrijelcic-Geiger D."/>
            <person name="Sanglas L."/>
            <person name="Aviles F.X."/>
            <person name="Santoro J."/>
            <person name="Sommerhoff C.P."/>
            <person name="Arolas J.L."/>
        </authorList>
    </citation>
    <scope>STRUCTURE BY NMR OF 42-96</scope>
    <scope>DISULFIDE BONDS</scope>
</reference>
<protein>
    <submittedName>
        <fullName evidence="3">Tryptase inhibitor</fullName>
    </submittedName>
</protein>
<organism evidence="3">
    <name type="scientific">Rhipicephalus appendiculatus</name>
    <name type="common">Brown ear tick</name>
    <dbReference type="NCBI Taxonomy" id="34631"/>
    <lineage>
        <taxon>Eukaryota</taxon>
        <taxon>Metazoa</taxon>
        <taxon>Ecdysozoa</taxon>
        <taxon>Arthropoda</taxon>
        <taxon>Chelicerata</taxon>
        <taxon>Arachnida</taxon>
        <taxon>Acari</taxon>
        <taxon>Parasitiformes</taxon>
        <taxon>Ixodida</taxon>
        <taxon>Ixodoidea</taxon>
        <taxon>Ixodidae</taxon>
        <taxon>Rhipicephalinae</taxon>
        <taxon>Rhipicephalus</taxon>
        <taxon>Rhipicephalus</taxon>
    </lineage>
</organism>
<evidence type="ECO:0000256" key="1">
    <source>
        <dbReference type="SAM" id="MobiDB-lite"/>
    </source>
</evidence>
<dbReference type="PDBsum" id="2UUX"/>
<evidence type="ECO:0007829" key="4">
    <source>
        <dbReference type="PDB" id="2LFK"/>
    </source>
</evidence>
<accession>Q1EG59</accession>